<dbReference type="EMBL" id="UOEX01000022">
    <property type="protein sequence ID" value="VAW33178.1"/>
    <property type="molecule type" value="Genomic_DNA"/>
</dbReference>
<keyword evidence="6" id="KW-0067">ATP-binding</keyword>
<dbReference type="Gene3D" id="3.40.50.1260">
    <property type="entry name" value="Phosphoglycerate kinase, N-terminal domain"/>
    <property type="match status" value="2"/>
</dbReference>
<dbReference type="GO" id="GO:0005829">
    <property type="term" value="C:cytosol"/>
    <property type="evidence" value="ECO:0007669"/>
    <property type="project" value="TreeGrafter"/>
</dbReference>
<dbReference type="GO" id="GO:0043531">
    <property type="term" value="F:ADP binding"/>
    <property type="evidence" value="ECO:0007669"/>
    <property type="project" value="TreeGrafter"/>
</dbReference>
<reference evidence="7" key="1">
    <citation type="submission" date="2018-06" db="EMBL/GenBank/DDBJ databases">
        <authorList>
            <person name="Zhirakovskaya E."/>
        </authorList>
    </citation>
    <scope>NUCLEOTIDE SEQUENCE</scope>
</reference>
<dbReference type="InterPro" id="IPR036043">
    <property type="entry name" value="Phosphoglycerate_kinase_sf"/>
</dbReference>
<dbReference type="EC" id="2.7.2.3" evidence="2"/>
<dbReference type="GO" id="GO:0005524">
    <property type="term" value="F:ATP binding"/>
    <property type="evidence" value="ECO:0007669"/>
    <property type="project" value="UniProtKB-KW"/>
</dbReference>
<evidence type="ECO:0000256" key="1">
    <source>
        <dbReference type="ARBA" id="ARBA00000642"/>
    </source>
</evidence>
<keyword evidence="4" id="KW-0547">Nucleotide-binding</keyword>
<proteinExistence type="predicted"/>
<dbReference type="FunFam" id="3.40.50.1260:FF:000001">
    <property type="entry name" value="Phosphoglycerate kinase"/>
    <property type="match status" value="1"/>
</dbReference>
<dbReference type="GO" id="GO:0006096">
    <property type="term" value="P:glycolytic process"/>
    <property type="evidence" value="ECO:0007669"/>
    <property type="project" value="InterPro"/>
</dbReference>
<name>A0A3B0UQN0_9ZZZZ</name>
<dbReference type="GO" id="GO:0004618">
    <property type="term" value="F:phosphoglycerate kinase activity"/>
    <property type="evidence" value="ECO:0007669"/>
    <property type="project" value="UniProtKB-EC"/>
</dbReference>
<gene>
    <name evidence="7" type="ORF">MNBD_DELTA03-602</name>
</gene>
<dbReference type="PRINTS" id="PR00477">
    <property type="entry name" value="PHGLYCKINASE"/>
</dbReference>
<keyword evidence="5 7" id="KW-0418">Kinase</keyword>
<dbReference type="SUPFAM" id="SSF53748">
    <property type="entry name" value="Phosphoglycerate kinase"/>
    <property type="match status" value="1"/>
</dbReference>
<evidence type="ECO:0000313" key="7">
    <source>
        <dbReference type="EMBL" id="VAW33178.1"/>
    </source>
</evidence>
<organism evidence="7">
    <name type="scientific">hydrothermal vent metagenome</name>
    <dbReference type="NCBI Taxonomy" id="652676"/>
    <lineage>
        <taxon>unclassified sequences</taxon>
        <taxon>metagenomes</taxon>
        <taxon>ecological metagenomes</taxon>
    </lineage>
</organism>
<dbReference type="AlphaFoldDB" id="A0A3B0UQN0"/>
<evidence type="ECO:0000256" key="2">
    <source>
        <dbReference type="ARBA" id="ARBA00013061"/>
    </source>
</evidence>
<evidence type="ECO:0000256" key="5">
    <source>
        <dbReference type="ARBA" id="ARBA00022777"/>
    </source>
</evidence>
<evidence type="ECO:0000256" key="3">
    <source>
        <dbReference type="ARBA" id="ARBA00022679"/>
    </source>
</evidence>
<dbReference type="InterPro" id="IPR015824">
    <property type="entry name" value="Phosphoglycerate_kinase_N"/>
</dbReference>
<protein>
    <recommendedName>
        <fullName evidence="2">phosphoglycerate kinase</fullName>
        <ecNumber evidence="2">2.7.2.3</ecNumber>
    </recommendedName>
</protein>
<dbReference type="PANTHER" id="PTHR11406">
    <property type="entry name" value="PHOSPHOGLYCERATE KINASE"/>
    <property type="match status" value="1"/>
</dbReference>
<dbReference type="PANTHER" id="PTHR11406:SF23">
    <property type="entry name" value="PHOSPHOGLYCERATE KINASE 1, CHLOROPLASTIC-RELATED"/>
    <property type="match status" value="1"/>
</dbReference>
<accession>A0A3B0UQN0</accession>
<evidence type="ECO:0000256" key="4">
    <source>
        <dbReference type="ARBA" id="ARBA00022741"/>
    </source>
</evidence>
<evidence type="ECO:0000256" key="6">
    <source>
        <dbReference type="ARBA" id="ARBA00022840"/>
    </source>
</evidence>
<dbReference type="Pfam" id="PF00162">
    <property type="entry name" value="PGK"/>
    <property type="match status" value="1"/>
</dbReference>
<feature type="non-terminal residue" evidence="7">
    <location>
        <position position="1"/>
    </location>
</feature>
<dbReference type="GO" id="GO:0006094">
    <property type="term" value="P:gluconeogenesis"/>
    <property type="evidence" value="ECO:0007669"/>
    <property type="project" value="TreeGrafter"/>
</dbReference>
<dbReference type="InterPro" id="IPR001576">
    <property type="entry name" value="Phosphoglycerate_kinase"/>
</dbReference>
<comment type="catalytic activity">
    <reaction evidence="1">
        <text>(2R)-3-phosphoglycerate + ATP = (2R)-3-phospho-glyceroyl phosphate + ADP</text>
        <dbReference type="Rhea" id="RHEA:14801"/>
        <dbReference type="ChEBI" id="CHEBI:30616"/>
        <dbReference type="ChEBI" id="CHEBI:57604"/>
        <dbReference type="ChEBI" id="CHEBI:58272"/>
        <dbReference type="ChEBI" id="CHEBI:456216"/>
        <dbReference type="EC" id="2.7.2.3"/>
    </reaction>
</comment>
<keyword evidence="3 7" id="KW-0808">Transferase</keyword>
<sequence>NDVFAVSHRAHASVAGVTDYLKVKAAGFLLEKEMDFFNRAIANPLKPLAVILGGAKVSSKLGAIRNMLDRVEIMIIGGAMANTFLKSQGFAVGKSLVEDDLLDTARELIELAKDKGIAFYLPVDCVAADEFTAQAAGKIKTIYNIPRTWMALDIGPATSLLYQEALAGVKTIVWNGPMGAFEIEQFSRGSLTMVEAVSASPALSIVGGGDTNALINQAGAADKISYMSTGGGAFLMLMEGKELPGVTALE</sequence>